<dbReference type="SUPFAM" id="SSF51735">
    <property type="entry name" value="NAD(P)-binding Rossmann-fold domains"/>
    <property type="match status" value="1"/>
</dbReference>
<name>A0ABX2N2R5_9SPHN</name>
<dbReference type="PANTHER" id="PTHR43431">
    <property type="entry name" value="OXIDOREDUCTASE, SHORT CHAIN DEHYDROGENASE/REDUCTASE FAMILY (AFU_ORTHOLOGUE AFUA_5G14000)"/>
    <property type="match status" value="1"/>
</dbReference>
<accession>A0ABX2N2R5</accession>
<organism evidence="1 2">
    <name type="scientific">Parasphingorhabdus flavimaris</name>
    <dbReference type="NCBI Taxonomy" id="266812"/>
    <lineage>
        <taxon>Bacteria</taxon>
        <taxon>Pseudomonadati</taxon>
        <taxon>Pseudomonadota</taxon>
        <taxon>Alphaproteobacteria</taxon>
        <taxon>Sphingomonadales</taxon>
        <taxon>Sphingomonadaceae</taxon>
        <taxon>Parasphingorhabdus</taxon>
    </lineage>
</organism>
<dbReference type="PANTHER" id="PTHR43431:SF7">
    <property type="entry name" value="OXIDOREDUCTASE, SHORT CHAIN DEHYDROGENASE_REDUCTASE FAMILY (AFU_ORTHOLOGUE AFUA_5G14000)"/>
    <property type="match status" value="1"/>
</dbReference>
<dbReference type="Pfam" id="PF00106">
    <property type="entry name" value="adh_short"/>
    <property type="match status" value="1"/>
</dbReference>
<evidence type="ECO:0000313" key="1">
    <source>
        <dbReference type="EMBL" id="NVD28005.1"/>
    </source>
</evidence>
<dbReference type="EMBL" id="JABWMH010000002">
    <property type="protein sequence ID" value="NVD28005.1"/>
    <property type="molecule type" value="Genomic_DNA"/>
</dbReference>
<evidence type="ECO:0000313" key="2">
    <source>
        <dbReference type="Proteomes" id="UP000652427"/>
    </source>
</evidence>
<gene>
    <name evidence="1" type="ORF">HUO14_08830</name>
</gene>
<proteinExistence type="predicted"/>
<protein>
    <submittedName>
        <fullName evidence="1">SDR family NAD(P)-dependent oxidoreductase</fullName>
    </submittedName>
</protein>
<sequence length="242" mass="25941">MQDKVIILGAGLPEGVGGALARRFAREDLHVFVSGRTLEKVEQTAAQITASGGSAEAIEADVTSEDDLDALFSKAGEREGALAAVIYNAGNNMPIPFADLSPEQFEFYWRVGCYGGFLTAKRAMPILEAQGEGSMLFTGASASLRGKPMFGHFAAAKAALRNLAQSLAREYGPKGVHVAHIIIDGVVNGDRAQTNFGDYLDNLGPDGALDPDAIADAYWTIHAQQRSAWTHELDLRPFSETW</sequence>
<dbReference type="Gene3D" id="3.40.50.720">
    <property type="entry name" value="NAD(P)-binding Rossmann-like Domain"/>
    <property type="match status" value="1"/>
</dbReference>
<dbReference type="InterPro" id="IPR002347">
    <property type="entry name" value="SDR_fam"/>
</dbReference>
<dbReference type="InterPro" id="IPR036291">
    <property type="entry name" value="NAD(P)-bd_dom_sf"/>
</dbReference>
<comment type="caution">
    <text evidence="1">The sequence shown here is derived from an EMBL/GenBank/DDBJ whole genome shotgun (WGS) entry which is preliminary data.</text>
</comment>
<dbReference type="Proteomes" id="UP000652427">
    <property type="component" value="Unassembled WGS sequence"/>
</dbReference>
<dbReference type="PRINTS" id="PR00081">
    <property type="entry name" value="GDHRDH"/>
</dbReference>
<reference evidence="1 2" key="1">
    <citation type="submission" date="2020-06" db="EMBL/GenBank/DDBJ databases">
        <authorList>
            <person name="Kim S.-J."/>
            <person name="Park S.-J."/>
        </authorList>
    </citation>
    <scope>NUCLEOTIDE SEQUENCE [LARGE SCALE GENOMIC DNA]</scope>
    <source>
        <strain evidence="1 2">SW-151</strain>
    </source>
</reference>
<dbReference type="RefSeq" id="WP_176279467.1">
    <property type="nucleotide sequence ID" value="NZ_JABWMH010000002.1"/>
</dbReference>
<keyword evidence="2" id="KW-1185">Reference proteome</keyword>